<evidence type="ECO:0000313" key="3">
    <source>
        <dbReference type="EMBL" id="KKI50016.1"/>
    </source>
</evidence>
<keyword evidence="2" id="KW-0812">Transmembrane</keyword>
<evidence type="ECO:0000313" key="4">
    <source>
        <dbReference type="Proteomes" id="UP000034076"/>
    </source>
</evidence>
<keyword evidence="2" id="KW-1133">Transmembrane helix</keyword>
<evidence type="ECO:0000256" key="1">
    <source>
        <dbReference type="SAM" id="Coils"/>
    </source>
</evidence>
<sequence length="457" mass="51598">MKNSKQKLKNSIDQERKNIMIKIITVMILVIISTCVIISCQKTPSDKSVIGKNKQSYEESEASSGVPISSSSWKENIVVGDKINLNIDAEILSPQASQVPVLTVEMIGYTQEEVNQYIDVLFGDAKLYDAKIIRSKTDIEQEIIQAKKDLQDAKNGKITLENGTEDLEKYLKKLEEEYANAPETNNEIPIDSTMIYDEGFQAMWLWAKADLGRKTMGSIDIRSGDDPAESMIQFINTDAGYPYDEAYEDQDAPKSLNIGLSQDDAIQEAKKLLSRMNINGYDVSAVKIGIIEDQQAYCIYFTKTYAGIQSTYENREVAGGENSAFLSYDNIRVDIDDEVIAGFSWKGREKEIDKKNSNVKLLEFDDIKEIFKKNVKLNYAVYSETEDSRIIDLNVDRILFGYLRIKQQNDETKFDIVPVWDFFGNSDILNQLGNGDYNSILTINAIDGSVIDRNSGF</sequence>
<accession>A0A0M2NGE7</accession>
<evidence type="ECO:0000256" key="2">
    <source>
        <dbReference type="SAM" id="Phobius"/>
    </source>
</evidence>
<name>A0A0M2NGE7_9FIRM</name>
<dbReference type="RefSeq" id="WP_046444325.1">
    <property type="nucleotide sequence ID" value="NZ_LAYJ01000113.1"/>
</dbReference>
<dbReference type="Proteomes" id="UP000034076">
    <property type="component" value="Unassembled WGS sequence"/>
</dbReference>
<dbReference type="Pfam" id="PF19499">
    <property type="entry name" value="DUF6034"/>
    <property type="match status" value="1"/>
</dbReference>
<gene>
    <name evidence="3" type="ORF">CHK_2504</name>
</gene>
<dbReference type="STRING" id="270498.CHK_2504"/>
<proteinExistence type="predicted"/>
<reference evidence="3 4" key="1">
    <citation type="submission" date="2015-04" db="EMBL/GenBank/DDBJ databases">
        <title>Draft genome sequence of bacteremic isolate Catabacter hongkongensis type strain HKU16T.</title>
        <authorList>
            <person name="Lau S.K."/>
            <person name="Teng J.L."/>
            <person name="Huang Y."/>
            <person name="Curreem S.O."/>
            <person name="Tsui S.K."/>
            <person name="Woo P.C."/>
        </authorList>
    </citation>
    <scope>NUCLEOTIDE SEQUENCE [LARGE SCALE GENOMIC DNA]</scope>
    <source>
        <strain evidence="3 4">HKU16</strain>
    </source>
</reference>
<feature type="coiled-coil region" evidence="1">
    <location>
        <begin position="136"/>
        <end position="180"/>
    </location>
</feature>
<dbReference type="InterPro" id="IPR046098">
    <property type="entry name" value="DUF6034"/>
</dbReference>
<dbReference type="AlphaFoldDB" id="A0A0M2NGE7"/>
<keyword evidence="4" id="KW-1185">Reference proteome</keyword>
<protein>
    <submittedName>
        <fullName evidence="3">Uncharacterized protein</fullName>
    </submittedName>
</protein>
<feature type="transmembrane region" description="Helical" evidence="2">
    <location>
        <begin position="20"/>
        <end position="39"/>
    </location>
</feature>
<dbReference type="OrthoDB" id="1826321at2"/>
<keyword evidence="2" id="KW-0472">Membrane</keyword>
<organism evidence="3 4">
    <name type="scientific">Christensenella hongkongensis</name>
    <dbReference type="NCBI Taxonomy" id="270498"/>
    <lineage>
        <taxon>Bacteria</taxon>
        <taxon>Bacillati</taxon>
        <taxon>Bacillota</taxon>
        <taxon>Clostridia</taxon>
        <taxon>Christensenellales</taxon>
        <taxon>Christensenellaceae</taxon>
        <taxon>Christensenella</taxon>
    </lineage>
</organism>
<dbReference type="EMBL" id="LAYJ01000113">
    <property type="protein sequence ID" value="KKI50016.1"/>
    <property type="molecule type" value="Genomic_DNA"/>
</dbReference>
<comment type="caution">
    <text evidence="3">The sequence shown here is derived from an EMBL/GenBank/DDBJ whole genome shotgun (WGS) entry which is preliminary data.</text>
</comment>
<keyword evidence="1" id="KW-0175">Coiled coil</keyword>